<dbReference type="Pfam" id="PF19528">
    <property type="entry name" value="DUF6056"/>
    <property type="match status" value="1"/>
</dbReference>
<dbReference type="AlphaFoldDB" id="A0AAE3D665"/>
<gene>
    <name evidence="2" type="ORF">LKD75_05815</name>
</gene>
<dbReference type="InterPro" id="IPR045691">
    <property type="entry name" value="DUF6056"/>
</dbReference>
<dbReference type="RefSeq" id="WP_227732995.1">
    <property type="nucleotide sequence ID" value="NZ_JAJEPV010000010.1"/>
</dbReference>
<keyword evidence="1" id="KW-1133">Transmembrane helix</keyword>
<evidence type="ECO:0000256" key="1">
    <source>
        <dbReference type="SAM" id="Phobius"/>
    </source>
</evidence>
<proteinExistence type="predicted"/>
<keyword evidence="3" id="KW-1185">Reference proteome</keyword>
<evidence type="ECO:0000313" key="3">
    <source>
        <dbReference type="Proteomes" id="UP001197795"/>
    </source>
</evidence>
<feature type="transmembrane region" description="Helical" evidence="1">
    <location>
        <begin position="111"/>
        <end position="129"/>
    </location>
</feature>
<name>A0AAE3D665_9FIRM</name>
<reference evidence="2 3" key="1">
    <citation type="submission" date="2021-10" db="EMBL/GenBank/DDBJ databases">
        <title>Anaerobic single-cell dispensing facilitates the cultivation of human gut bacteria.</title>
        <authorList>
            <person name="Afrizal A."/>
        </authorList>
    </citation>
    <scope>NUCLEOTIDE SEQUENCE [LARGE SCALE GENOMIC DNA]</scope>
    <source>
        <strain evidence="2 3">CLA-AA-H273</strain>
    </source>
</reference>
<feature type="transmembrane region" description="Helical" evidence="1">
    <location>
        <begin position="187"/>
        <end position="202"/>
    </location>
</feature>
<evidence type="ECO:0000313" key="2">
    <source>
        <dbReference type="EMBL" id="MCC2119113.1"/>
    </source>
</evidence>
<feature type="transmembrane region" description="Helical" evidence="1">
    <location>
        <begin position="164"/>
        <end position="181"/>
    </location>
</feature>
<feature type="transmembrane region" description="Helical" evidence="1">
    <location>
        <begin position="342"/>
        <end position="370"/>
    </location>
</feature>
<feature type="transmembrane region" description="Helical" evidence="1">
    <location>
        <begin position="12"/>
        <end position="29"/>
    </location>
</feature>
<keyword evidence="1" id="KW-0812">Transmembrane</keyword>
<feature type="transmembrane region" description="Helical" evidence="1">
    <location>
        <begin position="263"/>
        <end position="282"/>
    </location>
</feature>
<protein>
    <submittedName>
        <fullName evidence="2">DUF6056 family protein</fullName>
    </submittedName>
</protein>
<sequence length="371" mass="42363">MQEKQKKAIRWISPVLIALTALIVWRVNYEIEFMMDDEWYSTVLYADTPIRNLSDIIRAQIWHYFNWGGRSMAHGLLQLILLAGEHWADILNTGMTLLLGWLACEASGRRGFSYWFAAIGMILGLNANWKMSMFWEAGAANYLYMTGFLLAFLFCYLKYEEKNLPGIVIWILPLGLIAGWSNENMGPAVWLLSLLVILLRHREHKKAPVWMYLGNISCLAGTILMIAAPGNFVRSGETGEEAYSLLWRMYLRCYAEAKGVMEYLFPALLLTVFALIVCKGILKENLGRNTVLLLLGALLSWGAMILSPHYPDRAAFGTMTLLICATLSMTGKIVDRQKENVWMFYGCAVLIWLRGMYFLVEYLGLCWGWIK</sequence>
<feature type="transmembrane region" description="Helical" evidence="1">
    <location>
        <begin position="141"/>
        <end position="157"/>
    </location>
</feature>
<dbReference type="EMBL" id="JAJEPV010000010">
    <property type="protein sequence ID" value="MCC2119113.1"/>
    <property type="molecule type" value="Genomic_DNA"/>
</dbReference>
<accession>A0AAE3D665</accession>
<dbReference type="Proteomes" id="UP001197795">
    <property type="component" value="Unassembled WGS sequence"/>
</dbReference>
<feature type="transmembrane region" description="Helical" evidence="1">
    <location>
        <begin position="289"/>
        <end position="307"/>
    </location>
</feature>
<keyword evidence="1" id="KW-0472">Membrane</keyword>
<feature type="transmembrane region" description="Helical" evidence="1">
    <location>
        <begin position="209"/>
        <end position="228"/>
    </location>
</feature>
<feature type="transmembrane region" description="Helical" evidence="1">
    <location>
        <begin position="313"/>
        <end position="330"/>
    </location>
</feature>
<feature type="transmembrane region" description="Helical" evidence="1">
    <location>
        <begin position="86"/>
        <end position="104"/>
    </location>
</feature>
<organism evidence="2 3">
    <name type="scientific">Waltera acetigignens</name>
    <dbReference type="NCBI Taxonomy" id="2981769"/>
    <lineage>
        <taxon>Bacteria</taxon>
        <taxon>Bacillati</taxon>
        <taxon>Bacillota</taxon>
        <taxon>Clostridia</taxon>
        <taxon>Lachnospirales</taxon>
        <taxon>Lachnospiraceae</taxon>
        <taxon>Waltera</taxon>
    </lineage>
</organism>
<comment type="caution">
    <text evidence="2">The sequence shown here is derived from an EMBL/GenBank/DDBJ whole genome shotgun (WGS) entry which is preliminary data.</text>
</comment>